<evidence type="ECO:0000256" key="1">
    <source>
        <dbReference type="ARBA" id="ARBA00023015"/>
    </source>
</evidence>
<evidence type="ECO:0000259" key="4">
    <source>
        <dbReference type="Pfam" id="PF15915"/>
    </source>
</evidence>
<evidence type="ECO:0000313" key="6">
    <source>
        <dbReference type="Proteomes" id="UP001595921"/>
    </source>
</evidence>
<dbReference type="EMBL" id="JBHSDS010000003">
    <property type="protein sequence ID" value="MFC4356995.1"/>
    <property type="molecule type" value="Genomic_DNA"/>
</dbReference>
<dbReference type="Gene3D" id="1.10.10.10">
    <property type="entry name" value="Winged helix-like DNA-binding domain superfamily/Winged helix DNA-binding domain"/>
    <property type="match status" value="1"/>
</dbReference>
<evidence type="ECO:0000256" key="2">
    <source>
        <dbReference type="ARBA" id="ARBA00023163"/>
    </source>
</evidence>
<feature type="domain" description="Bacterioopsin transcriptional activator GAF and HTH associated" evidence="4">
    <location>
        <begin position="6"/>
        <end position="141"/>
    </location>
</feature>
<protein>
    <submittedName>
        <fullName evidence="5">Helix-turn-helix domain-containing protein</fullName>
    </submittedName>
</protein>
<name>A0ABD5P8E8_9EURY</name>
<sequence length="219" mass="24882">MSVIAELEIHPRGFELGRMLELDGSKTIELETMVPVGGKTVPFFWVFDEESEPFQRQVRRHDSVNNLAVVDEYEDRRLFALEWDPGEDRFFDGLAAVEAQILTASGRAQSWVFKLRFPSHDRLSSFQSYCTDSGIDFEVRRVYGAEGEQTRPAFGLTEPQREALTLALDRGYYAIPRDCTTVDLASELGISDQAVTERLRRAIRHLAEEAVVPVQDRPA</sequence>
<organism evidence="5 6">
    <name type="scientific">Halobium salinum</name>
    <dbReference type="NCBI Taxonomy" id="1364940"/>
    <lineage>
        <taxon>Archaea</taxon>
        <taxon>Methanobacteriati</taxon>
        <taxon>Methanobacteriota</taxon>
        <taxon>Stenosarchaea group</taxon>
        <taxon>Halobacteria</taxon>
        <taxon>Halobacteriales</taxon>
        <taxon>Haloferacaceae</taxon>
        <taxon>Halobium</taxon>
    </lineage>
</organism>
<dbReference type="PANTHER" id="PTHR34236:SF1">
    <property type="entry name" value="DIMETHYL SULFOXIDE REDUCTASE TRANSCRIPTIONAL ACTIVATOR"/>
    <property type="match status" value="1"/>
</dbReference>
<dbReference type="Pfam" id="PF04967">
    <property type="entry name" value="HTH_10"/>
    <property type="match status" value="1"/>
</dbReference>
<gene>
    <name evidence="5" type="ORF">ACFO0N_03420</name>
</gene>
<dbReference type="AlphaFoldDB" id="A0ABD5P8E8"/>
<keyword evidence="1" id="KW-0805">Transcription regulation</keyword>
<dbReference type="InterPro" id="IPR036388">
    <property type="entry name" value="WH-like_DNA-bd_sf"/>
</dbReference>
<evidence type="ECO:0000313" key="5">
    <source>
        <dbReference type="EMBL" id="MFC4356995.1"/>
    </source>
</evidence>
<keyword evidence="2" id="KW-0804">Transcription</keyword>
<dbReference type="Proteomes" id="UP001595921">
    <property type="component" value="Unassembled WGS sequence"/>
</dbReference>
<evidence type="ECO:0000259" key="3">
    <source>
        <dbReference type="Pfam" id="PF04967"/>
    </source>
</evidence>
<proteinExistence type="predicted"/>
<dbReference type="RefSeq" id="WP_267621840.1">
    <property type="nucleotide sequence ID" value="NZ_JAODIW010000006.1"/>
</dbReference>
<dbReference type="InterPro" id="IPR007050">
    <property type="entry name" value="HTH_bacterioopsin"/>
</dbReference>
<feature type="domain" description="HTH bat-type" evidence="3">
    <location>
        <begin position="156"/>
        <end position="207"/>
    </location>
</feature>
<keyword evidence="6" id="KW-1185">Reference proteome</keyword>
<dbReference type="InterPro" id="IPR031803">
    <property type="entry name" value="BAT_GAF/HTH-assoc"/>
</dbReference>
<dbReference type="Pfam" id="PF15915">
    <property type="entry name" value="BAT"/>
    <property type="match status" value="1"/>
</dbReference>
<accession>A0ABD5P8E8</accession>
<dbReference type="PANTHER" id="PTHR34236">
    <property type="entry name" value="DIMETHYL SULFOXIDE REDUCTASE TRANSCRIPTIONAL ACTIVATOR"/>
    <property type="match status" value="1"/>
</dbReference>
<reference evidence="5 6" key="1">
    <citation type="journal article" date="2019" name="Int. J. Syst. Evol. Microbiol.">
        <title>The Global Catalogue of Microorganisms (GCM) 10K type strain sequencing project: providing services to taxonomists for standard genome sequencing and annotation.</title>
        <authorList>
            <consortium name="The Broad Institute Genomics Platform"/>
            <consortium name="The Broad Institute Genome Sequencing Center for Infectious Disease"/>
            <person name="Wu L."/>
            <person name="Ma J."/>
        </authorList>
    </citation>
    <scope>NUCLEOTIDE SEQUENCE [LARGE SCALE GENOMIC DNA]</scope>
    <source>
        <strain evidence="5 6">CGMCC 1.12553</strain>
    </source>
</reference>
<comment type="caution">
    <text evidence="5">The sequence shown here is derived from an EMBL/GenBank/DDBJ whole genome shotgun (WGS) entry which is preliminary data.</text>
</comment>